<dbReference type="RefSeq" id="WP_196153937.1">
    <property type="nucleotide sequence ID" value="NZ_JADMLG010000027.1"/>
</dbReference>
<evidence type="ECO:0000313" key="1">
    <source>
        <dbReference type="EMBL" id="MBH0781655.1"/>
    </source>
</evidence>
<sequence length="63" mass="6832">MSETCESATAYVIAALEAKGTATRDDFDVPAIVAATRDIADTWDFASIEDATFWRIAATFLKV</sequence>
<keyword evidence="2" id="KW-1185">Reference proteome</keyword>
<dbReference type="Proteomes" id="UP000655751">
    <property type="component" value="Unassembled WGS sequence"/>
</dbReference>
<dbReference type="EMBL" id="JADMLG010000027">
    <property type="protein sequence ID" value="MBH0781655.1"/>
    <property type="molecule type" value="Genomic_DNA"/>
</dbReference>
<reference evidence="1" key="1">
    <citation type="submission" date="2020-11" db="EMBL/GenBank/DDBJ databases">
        <title>Nocardia NEAU-351.nov., a novel actinomycete isolated from the cow dung.</title>
        <authorList>
            <person name="Zhang X."/>
        </authorList>
    </citation>
    <scope>NUCLEOTIDE SEQUENCE</scope>
    <source>
        <strain evidence="1">NEAU-351</strain>
    </source>
</reference>
<dbReference type="AlphaFoldDB" id="A0A931N4E1"/>
<protein>
    <submittedName>
        <fullName evidence="1">Uncharacterized protein</fullName>
    </submittedName>
</protein>
<gene>
    <name evidence="1" type="ORF">IT779_35820</name>
</gene>
<proteinExistence type="predicted"/>
<comment type="caution">
    <text evidence="1">The sequence shown here is derived from an EMBL/GenBank/DDBJ whole genome shotgun (WGS) entry which is preliminary data.</text>
</comment>
<organism evidence="1 2">
    <name type="scientific">Nocardia bovistercoris</name>
    <dbReference type="NCBI Taxonomy" id="2785916"/>
    <lineage>
        <taxon>Bacteria</taxon>
        <taxon>Bacillati</taxon>
        <taxon>Actinomycetota</taxon>
        <taxon>Actinomycetes</taxon>
        <taxon>Mycobacteriales</taxon>
        <taxon>Nocardiaceae</taxon>
        <taxon>Nocardia</taxon>
    </lineage>
</organism>
<evidence type="ECO:0000313" key="2">
    <source>
        <dbReference type="Proteomes" id="UP000655751"/>
    </source>
</evidence>
<name>A0A931N4E1_9NOCA</name>
<accession>A0A931N4E1</accession>